<proteinExistence type="predicted"/>
<protein>
    <submittedName>
        <fullName evidence="2">Uncharacterized protein</fullName>
    </submittedName>
</protein>
<dbReference type="Proteomes" id="UP000197138">
    <property type="component" value="Unassembled WGS sequence"/>
</dbReference>
<feature type="compositionally biased region" description="Basic and acidic residues" evidence="1">
    <location>
        <begin position="41"/>
        <end position="51"/>
    </location>
</feature>
<evidence type="ECO:0000313" key="2">
    <source>
        <dbReference type="EMBL" id="OWM74623.1"/>
    </source>
</evidence>
<feature type="region of interest" description="Disordered" evidence="1">
    <location>
        <begin position="1"/>
        <end position="51"/>
    </location>
</feature>
<evidence type="ECO:0000256" key="1">
    <source>
        <dbReference type="SAM" id="MobiDB-lite"/>
    </source>
</evidence>
<dbReference type="EMBL" id="MTKT01003711">
    <property type="protein sequence ID" value="OWM74623.1"/>
    <property type="molecule type" value="Genomic_DNA"/>
</dbReference>
<gene>
    <name evidence="2" type="ORF">CDL15_Pgr005203</name>
</gene>
<accession>A0A218WPT1</accession>
<reference evidence="3" key="1">
    <citation type="journal article" date="2017" name="Plant J.">
        <title>The pomegranate (Punica granatum L.) genome and the genomics of punicalagin biosynthesis.</title>
        <authorList>
            <person name="Qin G."/>
            <person name="Xu C."/>
            <person name="Ming R."/>
            <person name="Tang H."/>
            <person name="Guyot R."/>
            <person name="Kramer E.M."/>
            <person name="Hu Y."/>
            <person name="Yi X."/>
            <person name="Qi Y."/>
            <person name="Xu X."/>
            <person name="Gao Z."/>
            <person name="Pan H."/>
            <person name="Jian J."/>
            <person name="Tian Y."/>
            <person name="Yue Z."/>
            <person name="Xu Y."/>
        </authorList>
    </citation>
    <scope>NUCLEOTIDE SEQUENCE [LARGE SCALE GENOMIC DNA]</scope>
    <source>
        <strain evidence="3">cv. Dabenzi</strain>
    </source>
</reference>
<name>A0A218WPT1_PUNGR</name>
<comment type="caution">
    <text evidence="2">The sequence shown here is derived from an EMBL/GenBank/DDBJ whole genome shotgun (WGS) entry which is preliminary data.</text>
</comment>
<organism evidence="2 3">
    <name type="scientific">Punica granatum</name>
    <name type="common">Pomegranate</name>
    <dbReference type="NCBI Taxonomy" id="22663"/>
    <lineage>
        <taxon>Eukaryota</taxon>
        <taxon>Viridiplantae</taxon>
        <taxon>Streptophyta</taxon>
        <taxon>Embryophyta</taxon>
        <taxon>Tracheophyta</taxon>
        <taxon>Spermatophyta</taxon>
        <taxon>Magnoliopsida</taxon>
        <taxon>eudicotyledons</taxon>
        <taxon>Gunneridae</taxon>
        <taxon>Pentapetalae</taxon>
        <taxon>rosids</taxon>
        <taxon>malvids</taxon>
        <taxon>Myrtales</taxon>
        <taxon>Lythraceae</taxon>
        <taxon>Punica</taxon>
    </lineage>
</organism>
<dbReference type="AlphaFoldDB" id="A0A218WPT1"/>
<sequence length="51" mass="5841">MRDSSSLASLATRRPVGKTESKPGYHTHLNYRQEATPTPHPEGREDNHRDR</sequence>
<evidence type="ECO:0000313" key="3">
    <source>
        <dbReference type="Proteomes" id="UP000197138"/>
    </source>
</evidence>